<dbReference type="AlphaFoldDB" id="J9H304"/>
<reference evidence="1" key="1">
    <citation type="journal article" date="2012" name="PLoS ONE">
        <title>Gene sets for utilization of primary and secondary nutrition supplies in the distal gut of endangered iberian lynx.</title>
        <authorList>
            <person name="Alcaide M."/>
            <person name="Messina E."/>
            <person name="Richter M."/>
            <person name="Bargiela R."/>
            <person name="Peplies J."/>
            <person name="Huws S.A."/>
            <person name="Newbold C.J."/>
            <person name="Golyshin P.N."/>
            <person name="Simon M.A."/>
            <person name="Lopez G."/>
            <person name="Yakimov M.M."/>
            <person name="Ferrer M."/>
        </authorList>
    </citation>
    <scope>NUCLEOTIDE SEQUENCE</scope>
</reference>
<evidence type="ECO:0000313" key="1">
    <source>
        <dbReference type="EMBL" id="EJX10303.1"/>
    </source>
</evidence>
<dbReference type="EMBL" id="AMCI01000212">
    <property type="protein sequence ID" value="EJX10303.1"/>
    <property type="molecule type" value="Genomic_DNA"/>
</dbReference>
<protein>
    <submittedName>
        <fullName evidence="1">Uncharacterized protein</fullName>
    </submittedName>
</protein>
<organism evidence="1">
    <name type="scientific">gut metagenome</name>
    <dbReference type="NCBI Taxonomy" id="749906"/>
    <lineage>
        <taxon>unclassified sequences</taxon>
        <taxon>metagenomes</taxon>
        <taxon>organismal metagenomes</taxon>
    </lineage>
</organism>
<sequence>MRHTAIPKKPSRNNVMWWVDPAYDKEVNKCRLFYKIRKELY</sequence>
<proteinExistence type="predicted"/>
<comment type="caution">
    <text evidence="1">The sequence shown here is derived from an EMBL/GenBank/DDBJ whole genome shotgun (WGS) entry which is preliminary data.</text>
</comment>
<accession>J9H304</accession>
<gene>
    <name evidence="1" type="ORF">EVA_01526</name>
</gene>
<name>J9H304_9ZZZZ</name>